<accession>A0A5B7EZ41</accession>
<dbReference type="Proteomes" id="UP000324222">
    <property type="component" value="Unassembled WGS sequence"/>
</dbReference>
<organism evidence="1 2">
    <name type="scientific">Portunus trituberculatus</name>
    <name type="common">Swimming crab</name>
    <name type="synonym">Neptunus trituberculatus</name>
    <dbReference type="NCBI Taxonomy" id="210409"/>
    <lineage>
        <taxon>Eukaryota</taxon>
        <taxon>Metazoa</taxon>
        <taxon>Ecdysozoa</taxon>
        <taxon>Arthropoda</taxon>
        <taxon>Crustacea</taxon>
        <taxon>Multicrustacea</taxon>
        <taxon>Malacostraca</taxon>
        <taxon>Eumalacostraca</taxon>
        <taxon>Eucarida</taxon>
        <taxon>Decapoda</taxon>
        <taxon>Pleocyemata</taxon>
        <taxon>Brachyura</taxon>
        <taxon>Eubrachyura</taxon>
        <taxon>Portunoidea</taxon>
        <taxon>Portunidae</taxon>
        <taxon>Portuninae</taxon>
        <taxon>Portunus</taxon>
    </lineage>
</organism>
<keyword evidence="2" id="KW-1185">Reference proteome</keyword>
<reference evidence="1 2" key="1">
    <citation type="submission" date="2019-05" db="EMBL/GenBank/DDBJ databases">
        <title>Another draft genome of Portunus trituberculatus and its Hox gene families provides insights of decapod evolution.</title>
        <authorList>
            <person name="Jeong J.-H."/>
            <person name="Song I."/>
            <person name="Kim S."/>
            <person name="Choi T."/>
            <person name="Kim D."/>
            <person name="Ryu S."/>
            <person name="Kim W."/>
        </authorList>
    </citation>
    <scope>NUCLEOTIDE SEQUENCE [LARGE SCALE GENOMIC DNA]</scope>
    <source>
        <tissue evidence="1">Muscle</tissue>
    </source>
</reference>
<protein>
    <submittedName>
        <fullName evidence="1">Uncharacterized protein</fullName>
    </submittedName>
</protein>
<proteinExistence type="predicted"/>
<dbReference type="AlphaFoldDB" id="A0A5B7EZ41"/>
<sequence>MFSFYKKHLPQKTISFVSGDTTPTASPEYQE</sequence>
<evidence type="ECO:0000313" key="1">
    <source>
        <dbReference type="EMBL" id="MPC40061.1"/>
    </source>
</evidence>
<name>A0A5B7EZ41_PORTR</name>
<comment type="caution">
    <text evidence="1">The sequence shown here is derived from an EMBL/GenBank/DDBJ whole genome shotgun (WGS) entry which is preliminary data.</text>
</comment>
<dbReference type="EMBL" id="VSRR010004565">
    <property type="protein sequence ID" value="MPC40061.1"/>
    <property type="molecule type" value="Genomic_DNA"/>
</dbReference>
<evidence type="ECO:0000313" key="2">
    <source>
        <dbReference type="Proteomes" id="UP000324222"/>
    </source>
</evidence>
<gene>
    <name evidence="1" type="ORF">E2C01_033614</name>
</gene>